<dbReference type="OrthoDB" id="7375466at2"/>
<evidence type="ECO:0000259" key="6">
    <source>
        <dbReference type="PROSITE" id="PS50850"/>
    </source>
</evidence>
<keyword evidence="2 5" id="KW-0812">Transmembrane</keyword>
<dbReference type="CDD" id="cd17321">
    <property type="entry name" value="MFS_MMR_MDR_like"/>
    <property type="match status" value="1"/>
</dbReference>
<evidence type="ECO:0000256" key="4">
    <source>
        <dbReference type="ARBA" id="ARBA00023136"/>
    </source>
</evidence>
<feature type="transmembrane region" description="Helical" evidence="5">
    <location>
        <begin position="195"/>
        <end position="215"/>
    </location>
</feature>
<feature type="transmembrane region" description="Helical" evidence="5">
    <location>
        <begin position="263"/>
        <end position="288"/>
    </location>
</feature>
<dbReference type="AlphaFoldDB" id="A0A6P2BNE4"/>
<dbReference type="SUPFAM" id="SSF103473">
    <property type="entry name" value="MFS general substrate transporter"/>
    <property type="match status" value="2"/>
</dbReference>
<feature type="transmembrane region" description="Helical" evidence="5">
    <location>
        <begin position="221"/>
        <end position="242"/>
    </location>
</feature>
<feature type="transmembrane region" description="Helical" evidence="5">
    <location>
        <begin position="155"/>
        <end position="175"/>
    </location>
</feature>
<dbReference type="GO" id="GO:0022857">
    <property type="term" value="F:transmembrane transporter activity"/>
    <property type="evidence" value="ECO:0007669"/>
    <property type="project" value="InterPro"/>
</dbReference>
<evidence type="ECO:0000313" key="7">
    <source>
        <dbReference type="EMBL" id="TVZ00524.1"/>
    </source>
</evidence>
<dbReference type="Pfam" id="PF07690">
    <property type="entry name" value="MFS_1"/>
    <property type="match status" value="1"/>
</dbReference>
<dbReference type="PROSITE" id="PS00216">
    <property type="entry name" value="SUGAR_TRANSPORT_1"/>
    <property type="match status" value="1"/>
</dbReference>
<feature type="transmembrane region" description="Helical" evidence="5">
    <location>
        <begin position="359"/>
        <end position="382"/>
    </location>
</feature>
<feature type="transmembrane region" description="Helical" evidence="5">
    <location>
        <begin position="427"/>
        <end position="450"/>
    </location>
</feature>
<dbReference type="PANTHER" id="PTHR42718">
    <property type="entry name" value="MAJOR FACILITATOR SUPERFAMILY MULTIDRUG TRANSPORTER MFSC"/>
    <property type="match status" value="1"/>
</dbReference>
<feature type="transmembrane region" description="Helical" evidence="5">
    <location>
        <begin position="403"/>
        <end position="421"/>
    </location>
</feature>
<feature type="domain" description="Major facilitator superfamily (MFS) profile" evidence="6">
    <location>
        <begin position="1"/>
        <end position="454"/>
    </location>
</feature>
<dbReference type="InterPro" id="IPR020846">
    <property type="entry name" value="MFS_dom"/>
</dbReference>
<feature type="transmembrane region" description="Helical" evidence="5">
    <location>
        <begin position="68"/>
        <end position="87"/>
    </location>
</feature>
<feature type="transmembrane region" description="Helical" evidence="5">
    <location>
        <begin position="7"/>
        <end position="26"/>
    </location>
</feature>
<reference evidence="7 8" key="1">
    <citation type="submission" date="2018-11" db="EMBL/GenBank/DDBJ databases">
        <title>Trebonia kvetii gen.nov., sp.nov., a novel acidophilic actinobacterium, and proposal of the new actinobacterial family Treboniaceae fam. nov.</title>
        <authorList>
            <person name="Rapoport D."/>
            <person name="Sagova-Mareckova M."/>
            <person name="Sedlacek I."/>
            <person name="Provaznik J."/>
            <person name="Kralova S."/>
            <person name="Pavlinic D."/>
            <person name="Benes V."/>
            <person name="Kopecky J."/>
        </authorList>
    </citation>
    <scope>NUCLEOTIDE SEQUENCE [LARGE SCALE GENOMIC DNA]</scope>
    <source>
        <strain evidence="7 8">15Tr583</strain>
    </source>
</reference>
<dbReference type="EMBL" id="RPFW01000009">
    <property type="protein sequence ID" value="TVZ00524.1"/>
    <property type="molecule type" value="Genomic_DNA"/>
</dbReference>
<accession>A0A6P2BNE4</accession>
<dbReference type="PANTHER" id="PTHR42718:SF48">
    <property type="entry name" value="CONSERVED TWO-DOMAIN MEMBRANE PROTEIN-RELATED"/>
    <property type="match status" value="1"/>
</dbReference>
<dbReference type="PROSITE" id="PS50850">
    <property type="entry name" value="MFS"/>
    <property type="match status" value="1"/>
</dbReference>
<dbReference type="Proteomes" id="UP000460272">
    <property type="component" value="Unassembled WGS sequence"/>
</dbReference>
<feature type="transmembrane region" description="Helical" evidence="5">
    <location>
        <begin position="93"/>
        <end position="117"/>
    </location>
</feature>
<feature type="transmembrane region" description="Helical" evidence="5">
    <location>
        <begin position="300"/>
        <end position="322"/>
    </location>
</feature>
<proteinExistence type="predicted"/>
<keyword evidence="3 5" id="KW-1133">Transmembrane helix</keyword>
<feature type="transmembrane region" description="Helical" evidence="5">
    <location>
        <begin position="329"/>
        <end position="347"/>
    </location>
</feature>
<comment type="caution">
    <text evidence="7">The sequence shown here is derived from an EMBL/GenBank/DDBJ whole genome shotgun (WGS) entry which is preliminary data.</text>
</comment>
<sequence length="477" mass="47778">MFAIVTAGIAVVNLDLFIVNVAIPSIGRSFGGADLANLSWVLNAYAIVFAALLVPAGRAADLIGRRSAFLAGMVIFGVASAACAAAPDVWVLVAARVVQAAGGALLMPASLGLLLAAAPAERRVATIRAWTSVGGAAAALGPVLGGALVAASWHWVFLVNVPVVVVAVVAGIRILPKPAAKSVAAGTRQEEAEALPDAIGAGLFTVAVGALALGLVKADDWGWTSPALFGSLGAAAVLLVWFARRSARHPAPVIEPHLLRRPVFATATAANVVFGMSFGAMLLLVTLWCQDVWGWSALRTGLGVAPGPLLVPFWSIAAAPIARRIGPGPVAAVGCAAYAAGCVFWRLNLAITPDYVTRMLPGMLLTGTGVGLTLPSLVSAAVSAVPPERFATGSGIVTMARQVGIVLGVAILVTVLGHPSGGAALGVFQHATVVLAATAFAAGLVALLLVPAGRSARAHPTGATATAAPDNAASSAG</sequence>
<organism evidence="7 8">
    <name type="scientific">Trebonia kvetii</name>
    <dbReference type="NCBI Taxonomy" id="2480626"/>
    <lineage>
        <taxon>Bacteria</taxon>
        <taxon>Bacillati</taxon>
        <taxon>Actinomycetota</taxon>
        <taxon>Actinomycetes</taxon>
        <taxon>Streptosporangiales</taxon>
        <taxon>Treboniaceae</taxon>
        <taxon>Trebonia</taxon>
    </lineage>
</organism>
<dbReference type="Gene3D" id="1.20.1720.10">
    <property type="entry name" value="Multidrug resistance protein D"/>
    <property type="match status" value="1"/>
</dbReference>
<dbReference type="InterPro" id="IPR005829">
    <property type="entry name" value="Sugar_transporter_CS"/>
</dbReference>
<dbReference type="Gene3D" id="1.20.1250.20">
    <property type="entry name" value="MFS general substrate transporter like domains"/>
    <property type="match status" value="1"/>
</dbReference>
<protein>
    <submittedName>
        <fullName evidence="7">MFS transporter</fullName>
    </submittedName>
</protein>
<evidence type="ECO:0000256" key="1">
    <source>
        <dbReference type="ARBA" id="ARBA00004651"/>
    </source>
</evidence>
<evidence type="ECO:0000256" key="3">
    <source>
        <dbReference type="ARBA" id="ARBA00022989"/>
    </source>
</evidence>
<dbReference type="InterPro" id="IPR011701">
    <property type="entry name" value="MFS"/>
</dbReference>
<keyword evidence="4 5" id="KW-0472">Membrane</keyword>
<comment type="subcellular location">
    <subcellularLocation>
        <location evidence="1">Cell membrane</location>
        <topology evidence="1">Multi-pass membrane protein</topology>
    </subcellularLocation>
</comment>
<feature type="transmembrane region" description="Helical" evidence="5">
    <location>
        <begin position="129"/>
        <end position="149"/>
    </location>
</feature>
<evidence type="ECO:0000313" key="8">
    <source>
        <dbReference type="Proteomes" id="UP000460272"/>
    </source>
</evidence>
<dbReference type="GO" id="GO:0005886">
    <property type="term" value="C:plasma membrane"/>
    <property type="evidence" value="ECO:0007669"/>
    <property type="project" value="UniProtKB-SubCell"/>
</dbReference>
<evidence type="ECO:0000256" key="2">
    <source>
        <dbReference type="ARBA" id="ARBA00022692"/>
    </source>
</evidence>
<keyword evidence="8" id="KW-1185">Reference proteome</keyword>
<evidence type="ECO:0000256" key="5">
    <source>
        <dbReference type="SAM" id="Phobius"/>
    </source>
</evidence>
<gene>
    <name evidence="7" type="ORF">EAS64_37505</name>
</gene>
<name>A0A6P2BNE4_9ACTN</name>
<feature type="transmembrane region" description="Helical" evidence="5">
    <location>
        <begin position="38"/>
        <end position="56"/>
    </location>
</feature>
<dbReference type="InterPro" id="IPR036259">
    <property type="entry name" value="MFS_trans_sf"/>
</dbReference>